<dbReference type="PANTHER" id="PTHR11122">
    <property type="entry name" value="APOSPORY-ASSOCIATED PROTEIN C-RELATED"/>
    <property type="match status" value="1"/>
</dbReference>
<keyword evidence="4 5" id="KW-0413">Isomerase</keyword>
<dbReference type="PANTHER" id="PTHR11122:SF13">
    <property type="entry name" value="GLUCOSE-6-PHOSPHATE 1-EPIMERASE"/>
    <property type="match status" value="1"/>
</dbReference>
<dbReference type="CDD" id="cd09020">
    <property type="entry name" value="D-hex-6-P-epi_like"/>
    <property type="match status" value="1"/>
</dbReference>
<dbReference type="PIRSF" id="PIRSF016020">
    <property type="entry name" value="PHexose_mutarotase"/>
    <property type="match status" value="1"/>
</dbReference>
<feature type="active site" evidence="6">
    <location>
        <position position="261"/>
    </location>
</feature>
<dbReference type="EC" id="5.1.3.15" evidence="3 5"/>
<feature type="active site" evidence="6">
    <location>
        <position position="154"/>
    </location>
</feature>
<dbReference type="InterPro" id="IPR008183">
    <property type="entry name" value="Aldose_1/G6P_1-epimerase"/>
</dbReference>
<comment type="catalytic activity">
    <reaction evidence="1">
        <text>alpha-D-glucose 6-phosphate = beta-D-glucose 6-phosphate</text>
        <dbReference type="Rhea" id="RHEA:16249"/>
        <dbReference type="ChEBI" id="CHEBI:58225"/>
        <dbReference type="ChEBI" id="CHEBI:58247"/>
        <dbReference type="EC" id="5.1.3.15"/>
    </reaction>
</comment>
<feature type="binding site" evidence="7">
    <location>
        <position position="54"/>
    </location>
    <ligand>
        <name>substrate</name>
    </ligand>
</feature>
<proteinExistence type="inferred from homology"/>
<gene>
    <name evidence="8" type="ORF">PPACK8108_LOCUS14578</name>
</gene>
<keyword evidence="9" id="KW-1185">Reference proteome</keyword>
<dbReference type="Gene3D" id="2.70.98.10">
    <property type="match status" value="1"/>
</dbReference>
<sequence length="289" mass="32445">MPFSVTDTDVVIEIESSTAKIALHGAHVYSWSTAGEERLFLSSATSITGPAAIRGGIPICFPLFGPPPNREPFLRMKQHGFARNITWDFLGVTEEANSIQARFDLSYAHKEIQEYRFPKFKCVYTVRLVDHSLSTELEVTNLSEEKIEFQALLHTYLRIPDSKEPKDVRVKSLKGLKFTDKVAEGAVATEAHTEVDFSAGEVDRVYQRVPGHIEVDLGLGRLIDINTSQLPDLTLWNPHQNKSDAMADMEKDGWKHFICVEPGQTSFIGLDPSETWTGKQELRAKTVKL</sequence>
<dbReference type="InterPro" id="IPR011013">
    <property type="entry name" value="Gal_mutarotase_sf_dom"/>
</dbReference>
<dbReference type="EMBL" id="CALTRL010003757">
    <property type="protein sequence ID" value="CAH7681905.1"/>
    <property type="molecule type" value="Genomic_DNA"/>
</dbReference>
<comment type="function">
    <text evidence="5">Catalyzes the interconversion between the alpha and beta anomers from at least three hexose 6-phosphate sugars (Glc6P, Gal6P, and Man6P).</text>
</comment>
<dbReference type="InterPro" id="IPR025532">
    <property type="entry name" value="G6P_1-epimerase"/>
</dbReference>
<feature type="binding site" evidence="7">
    <location>
        <position position="78"/>
    </location>
    <ligand>
        <name>substrate</name>
    </ligand>
</feature>
<protein>
    <recommendedName>
        <fullName evidence="3 5">Glucose-6-phosphate 1-epimerase</fullName>
        <ecNumber evidence="3 5">5.1.3.15</ecNumber>
    </recommendedName>
</protein>
<evidence type="ECO:0000256" key="2">
    <source>
        <dbReference type="ARBA" id="ARBA00005866"/>
    </source>
</evidence>
<dbReference type="GO" id="GO:0005975">
    <property type="term" value="P:carbohydrate metabolic process"/>
    <property type="evidence" value="ECO:0007669"/>
    <property type="project" value="InterPro"/>
</dbReference>
<evidence type="ECO:0000256" key="4">
    <source>
        <dbReference type="ARBA" id="ARBA00023235"/>
    </source>
</evidence>
<evidence type="ECO:0000256" key="6">
    <source>
        <dbReference type="PIRSR" id="PIRSR016020-1"/>
    </source>
</evidence>
<evidence type="ECO:0000256" key="5">
    <source>
        <dbReference type="PIRNR" id="PIRNR016020"/>
    </source>
</evidence>
<reference evidence="8" key="1">
    <citation type="submission" date="2022-06" db="EMBL/GenBank/DDBJ databases">
        <authorList>
            <consortium name="SYNGENTA / RWTH Aachen University"/>
        </authorList>
    </citation>
    <scope>NUCLEOTIDE SEQUENCE</scope>
</reference>
<evidence type="ECO:0000256" key="7">
    <source>
        <dbReference type="PIRSR" id="PIRSR016020-2"/>
    </source>
</evidence>
<dbReference type="Proteomes" id="UP001153365">
    <property type="component" value="Unassembled WGS sequence"/>
</dbReference>
<dbReference type="GO" id="GO:0005737">
    <property type="term" value="C:cytoplasm"/>
    <property type="evidence" value="ECO:0007669"/>
    <property type="project" value="TreeGrafter"/>
</dbReference>
<dbReference type="SUPFAM" id="SSF74650">
    <property type="entry name" value="Galactose mutarotase-like"/>
    <property type="match status" value="1"/>
</dbReference>
<dbReference type="GO" id="GO:0030246">
    <property type="term" value="F:carbohydrate binding"/>
    <property type="evidence" value="ECO:0007669"/>
    <property type="project" value="UniProtKB-UniRule"/>
</dbReference>
<name>A0AAV0B5C0_PHAPC</name>
<dbReference type="GO" id="GO:0047938">
    <property type="term" value="F:glucose-6-phosphate 1-epimerase activity"/>
    <property type="evidence" value="ECO:0007669"/>
    <property type="project" value="UniProtKB-UniRule"/>
</dbReference>
<evidence type="ECO:0000256" key="3">
    <source>
        <dbReference type="ARBA" id="ARBA00012083"/>
    </source>
</evidence>
<comment type="caution">
    <text evidence="8">The sequence shown here is derived from an EMBL/GenBank/DDBJ whole genome shotgun (WGS) entry which is preliminary data.</text>
</comment>
<comment type="similarity">
    <text evidence="2 5">Belongs to the glucose-6-phosphate 1-epimerase family.</text>
</comment>
<evidence type="ECO:0000256" key="1">
    <source>
        <dbReference type="ARBA" id="ARBA00001096"/>
    </source>
</evidence>
<dbReference type="AlphaFoldDB" id="A0AAV0B5C0"/>
<evidence type="ECO:0000313" key="8">
    <source>
        <dbReference type="EMBL" id="CAH7681905.1"/>
    </source>
</evidence>
<dbReference type="InterPro" id="IPR014718">
    <property type="entry name" value="GH-type_carb-bd"/>
</dbReference>
<organism evidence="8 9">
    <name type="scientific">Phakopsora pachyrhizi</name>
    <name type="common">Asian soybean rust disease fungus</name>
    <dbReference type="NCBI Taxonomy" id="170000"/>
    <lineage>
        <taxon>Eukaryota</taxon>
        <taxon>Fungi</taxon>
        <taxon>Dikarya</taxon>
        <taxon>Basidiomycota</taxon>
        <taxon>Pucciniomycotina</taxon>
        <taxon>Pucciniomycetes</taxon>
        <taxon>Pucciniales</taxon>
        <taxon>Phakopsoraceae</taxon>
        <taxon>Phakopsora</taxon>
    </lineage>
</organism>
<feature type="binding site" evidence="7">
    <location>
        <position position="83"/>
    </location>
    <ligand>
        <name>substrate</name>
    </ligand>
</feature>
<evidence type="ECO:0000313" key="9">
    <source>
        <dbReference type="Proteomes" id="UP001153365"/>
    </source>
</evidence>
<accession>A0AAV0B5C0</accession>
<dbReference type="Pfam" id="PF01263">
    <property type="entry name" value="Aldose_epim"/>
    <property type="match status" value="1"/>
</dbReference>